<accession>A0A2Z4FG64</accession>
<name>A0A2Z4FG64_9DELT</name>
<dbReference type="InterPro" id="IPR032789">
    <property type="entry name" value="T2SS-T3SS_pil_N"/>
</dbReference>
<comment type="subcellular location">
    <subcellularLocation>
        <location evidence="1">Membrane</location>
    </subcellularLocation>
</comment>
<dbReference type="Pfam" id="PF13629">
    <property type="entry name" value="T2SS-T3SS_pil_N"/>
    <property type="match status" value="1"/>
</dbReference>
<protein>
    <submittedName>
        <fullName evidence="8">Uncharacterized protein</fullName>
    </submittedName>
</protein>
<dbReference type="InterPro" id="IPR004846">
    <property type="entry name" value="T2SS/T3SS_dom"/>
</dbReference>
<evidence type="ECO:0000256" key="3">
    <source>
        <dbReference type="ARBA" id="ARBA00023136"/>
    </source>
</evidence>
<dbReference type="Pfam" id="PF00263">
    <property type="entry name" value="Secretin"/>
    <property type="match status" value="1"/>
</dbReference>
<feature type="compositionally biased region" description="Low complexity" evidence="5">
    <location>
        <begin position="459"/>
        <end position="469"/>
    </location>
</feature>
<evidence type="ECO:0000313" key="9">
    <source>
        <dbReference type="Proteomes" id="UP000249799"/>
    </source>
</evidence>
<dbReference type="GO" id="GO:0016020">
    <property type="term" value="C:membrane"/>
    <property type="evidence" value="ECO:0007669"/>
    <property type="project" value="UniProtKB-SubCell"/>
</dbReference>
<dbReference type="GO" id="GO:0009306">
    <property type="term" value="P:protein secretion"/>
    <property type="evidence" value="ECO:0007669"/>
    <property type="project" value="InterPro"/>
</dbReference>
<keyword evidence="3" id="KW-0472">Membrane</keyword>
<evidence type="ECO:0000313" key="8">
    <source>
        <dbReference type="EMBL" id="AWV87921.1"/>
    </source>
</evidence>
<organism evidence="8 9">
    <name type="scientific">Bradymonas sediminis</name>
    <dbReference type="NCBI Taxonomy" id="1548548"/>
    <lineage>
        <taxon>Bacteria</taxon>
        <taxon>Deltaproteobacteria</taxon>
        <taxon>Bradymonadales</taxon>
        <taxon>Bradymonadaceae</taxon>
        <taxon>Bradymonas</taxon>
    </lineage>
</organism>
<dbReference type="InterPro" id="IPR050810">
    <property type="entry name" value="Bact_Secretion_Sys_Channel"/>
</dbReference>
<keyword evidence="9" id="KW-1185">Reference proteome</keyword>
<dbReference type="AlphaFoldDB" id="A0A2Z4FG64"/>
<comment type="similarity">
    <text evidence="4">Belongs to the bacterial secretin family.</text>
</comment>
<dbReference type="PANTHER" id="PTHR30332">
    <property type="entry name" value="PROBABLE GENERAL SECRETION PATHWAY PROTEIN D"/>
    <property type="match status" value="1"/>
</dbReference>
<dbReference type="EMBL" id="CP030032">
    <property type="protein sequence ID" value="AWV87921.1"/>
    <property type="molecule type" value="Genomic_DNA"/>
</dbReference>
<evidence type="ECO:0000259" key="7">
    <source>
        <dbReference type="Pfam" id="PF13629"/>
    </source>
</evidence>
<evidence type="ECO:0000256" key="4">
    <source>
        <dbReference type="RuleBase" id="RU004003"/>
    </source>
</evidence>
<dbReference type="KEGG" id="bsed:DN745_00685"/>
<evidence type="ECO:0000256" key="2">
    <source>
        <dbReference type="ARBA" id="ARBA00022729"/>
    </source>
</evidence>
<evidence type="ECO:0000259" key="6">
    <source>
        <dbReference type="Pfam" id="PF00263"/>
    </source>
</evidence>
<feature type="domain" description="Pilus formation protein N-terminal" evidence="7">
    <location>
        <begin position="42"/>
        <end position="107"/>
    </location>
</feature>
<reference evidence="8 9" key="1">
    <citation type="submission" date="2018-06" db="EMBL/GenBank/DDBJ databases">
        <title>Lujinxingia sediminis gen. nov. sp. nov., a new facultative anaerobic member of the class Deltaproteobacteria, and proposal of Lujinxingaceae fam. nov.</title>
        <authorList>
            <person name="Guo L.-Y."/>
            <person name="Li C.-M."/>
            <person name="Wang S."/>
            <person name="Du Z.-J."/>
        </authorList>
    </citation>
    <scope>NUCLEOTIDE SEQUENCE [LARGE SCALE GENOMIC DNA]</scope>
    <source>
        <strain evidence="8 9">FA350</strain>
    </source>
</reference>
<sequence>MESRSDMRQYKRLGLLLVMLLASSAVVVTHAPSEVHAQAPDKEFNLAVGETLTFSGRGVRSVSIGLPNIADAQVISNGQLLVTAKQPGTTTININGSSGQRTLLVRVVGTNPQSLAEEVREVLGSASGVEVRVVKGRVLLEGEVSGEQFKRKIDVMTGLYPNQLLNFTTYREAFVEDARMVAVDLYFVQLATVNRDELGVKWGQFVGANYTFGTGDVPLYYGNNAQLESGVLPGKTGTLLSEPARLTGGDGLTSYFSMVGQVNVALDFLVSNGLVKTINHGKIITEAGKAAEYHNGGTLLIKIAGTQVATLEEIPYGLEVKVTPVIDVNDQVKLDIVMDFSELDYSNAVDNIPALRNTSVVSVVNTVADQSVLISSQMNINDTSNTSGIWMLSRIPILGWMFKSRNFLGSSLDNALFVTPRVYKPGKQVHEEMIDGVFKGLMDAGAEPEDLPDLMTQKASRSAAPAAPAETQEDPALLE</sequence>
<dbReference type="Proteomes" id="UP000249799">
    <property type="component" value="Chromosome"/>
</dbReference>
<keyword evidence="2" id="KW-0732">Signal</keyword>
<feature type="region of interest" description="Disordered" evidence="5">
    <location>
        <begin position="448"/>
        <end position="479"/>
    </location>
</feature>
<dbReference type="OrthoDB" id="9775455at2"/>
<gene>
    <name evidence="8" type="ORF">DN745_00685</name>
</gene>
<feature type="domain" description="Type II/III secretion system secretin-like" evidence="6">
    <location>
        <begin position="269"/>
        <end position="423"/>
    </location>
</feature>
<proteinExistence type="inferred from homology"/>
<dbReference type="GO" id="GO:0015627">
    <property type="term" value="C:type II protein secretion system complex"/>
    <property type="evidence" value="ECO:0007669"/>
    <property type="project" value="TreeGrafter"/>
</dbReference>
<evidence type="ECO:0000256" key="1">
    <source>
        <dbReference type="ARBA" id="ARBA00004370"/>
    </source>
</evidence>
<dbReference type="PANTHER" id="PTHR30332:SF24">
    <property type="entry name" value="SECRETIN GSPD-RELATED"/>
    <property type="match status" value="1"/>
</dbReference>
<evidence type="ECO:0000256" key="5">
    <source>
        <dbReference type="SAM" id="MobiDB-lite"/>
    </source>
</evidence>